<gene>
    <name evidence="2" type="primary">jg3896</name>
    <name evidence="2" type="ORF">PAEG_LOCUS17987</name>
</gene>
<feature type="compositionally biased region" description="Basic and acidic residues" evidence="1">
    <location>
        <begin position="94"/>
        <end position="119"/>
    </location>
</feature>
<evidence type="ECO:0000313" key="2">
    <source>
        <dbReference type="EMBL" id="CAH2241560.1"/>
    </source>
</evidence>
<keyword evidence="3" id="KW-1185">Reference proteome</keyword>
<dbReference type="Proteomes" id="UP000838756">
    <property type="component" value="Unassembled WGS sequence"/>
</dbReference>
<protein>
    <submittedName>
        <fullName evidence="2">Jg3896 protein</fullName>
    </submittedName>
</protein>
<reference evidence="2" key="1">
    <citation type="submission" date="2022-03" db="EMBL/GenBank/DDBJ databases">
        <authorList>
            <person name="Lindestad O."/>
        </authorList>
    </citation>
    <scope>NUCLEOTIDE SEQUENCE</scope>
</reference>
<proteinExistence type="predicted"/>
<organism evidence="2 3">
    <name type="scientific">Pararge aegeria aegeria</name>
    <dbReference type="NCBI Taxonomy" id="348720"/>
    <lineage>
        <taxon>Eukaryota</taxon>
        <taxon>Metazoa</taxon>
        <taxon>Ecdysozoa</taxon>
        <taxon>Arthropoda</taxon>
        <taxon>Hexapoda</taxon>
        <taxon>Insecta</taxon>
        <taxon>Pterygota</taxon>
        <taxon>Neoptera</taxon>
        <taxon>Endopterygota</taxon>
        <taxon>Lepidoptera</taxon>
        <taxon>Glossata</taxon>
        <taxon>Ditrysia</taxon>
        <taxon>Papilionoidea</taxon>
        <taxon>Nymphalidae</taxon>
        <taxon>Satyrinae</taxon>
        <taxon>Satyrini</taxon>
        <taxon>Parargina</taxon>
        <taxon>Pararge</taxon>
    </lineage>
</organism>
<evidence type="ECO:0000256" key="1">
    <source>
        <dbReference type="SAM" id="MobiDB-lite"/>
    </source>
</evidence>
<name>A0A8S4RT72_9NEOP</name>
<sequence length="126" mass="13981">MLATLPLWMAKLIRWPRPNTSTFETSSLSVCSDSTTGSEGRFRDSSALVAAAPTIDEVAWMCDAARLWESNPRPWTQKAGSLPTVPVGRQVTCKNDEGDTLRDRLSNRFDGEGKRREETCMPESST</sequence>
<dbReference type="EMBL" id="CAKXAJ010025582">
    <property type="protein sequence ID" value="CAH2241560.1"/>
    <property type="molecule type" value="Genomic_DNA"/>
</dbReference>
<comment type="caution">
    <text evidence="2">The sequence shown here is derived from an EMBL/GenBank/DDBJ whole genome shotgun (WGS) entry which is preliminary data.</text>
</comment>
<dbReference type="AlphaFoldDB" id="A0A8S4RT72"/>
<feature type="region of interest" description="Disordered" evidence="1">
    <location>
        <begin position="73"/>
        <end position="126"/>
    </location>
</feature>
<evidence type="ECO:0000313" key="3">
    <source>
        <dbReference type="Proteomes" id="UP000838756"/>
    </source>
</evidence>
<dbReference type="OrthoDB" id="10220336at2759"/>
<accession>A0A8S4RT72</accession>